<dbReference type="EMBL" id="JBGNUJ010000004">
    <property type="protein sequence ID" value="KAL3959716.1"/>
    <property type="molecule type" value="Genomic_DNA"/>
</dbReference>
<accession>A0ACC4DTP3</accession>
<keyword evidence="2" id="KW-1185">Reference proteome</keyword>
<proteinExistence type="predicted"/>
<organism evidence="1 2">
    <name type="scientific">Purpureocillium lilacinum</name>
    <name type="common">Paecilomyces lilacinus</name>
    <dbReference type="NCBI Taxonomy" id="33203"/>
    <lineage>
        <taxon>Eukaryota</taxon>
        <taxon>Fungi</taxon>
        <taxon>Dikarya</taxon>
        <taxon>Ascomycota</taxon>
        <taxon>Pezizomycotina</taxon>
        <taxon>Sordariomycetes</taxon>
        <taxon>Hypocreomycetidae</taxon>
        <taxon>Hypocreales</taxon>
        <taxon>Ophiocordycipitaceae</taxon>
        <taxon>Purpureocillium</taxon>
    </lineage>
</organism>
<name>A0ACC4DTP3_PURLI</name>
<dbReference type="Proteomes" id="UP001638806">
    <property type="component" value="Unassembled WGS sequence"/>
</dbReference>
<protein>
    <submittedName>
        <fullName evidence="1">Uncharacterized protein</fullName>
    </submittedName>
</protein>
<sequence length="97" mass="10204">MIHGSFKAVRDFRLAVLTTQSVGDVDGSGRSVGIGVSWLLLTTADYGLNDQPEKGRPKTNVNASRDDGCGLGQSCAGIGCRKWFNPACLPYADAKGS</sequence>
<comment type="caution">
    <text evidence="1">The sequence shown here is derived from an EMBL/GenBank/DDBJ whole genome shotgun (WGS) entry which is preliminary data.</text>
</comment>
<reference evidence="1" key="1">
    <citation type="submission" date="2024-12" db="EMBL/GenBank/DDBJ databases">
        <title>Comparative genomics and development of molecular markers within Purpureocillium lilacinum and among Purpureocillium species.</title>
        <authorList>
            <person name="Yeh Z.-Y."/>
            <person name="Ni N.-T."/>
            <person name="Lo P.-H."/>
            <person name="Mushyakhwo K."/>
            <person name="Lin C.-F."/>
            <person name="Nai Y.-S."/>
        </authorList>
    </citation>
    <scope>NUCLEOTIDE SEQUENCE</scope>
    <source>
        <strain evidence="1">NCHU-NPUST-175</strain>
    </source>
</reference>
<gene>
    <name evidence="1" type="ORF">ACCO45_004833</name>
</gene>
<evidence type="ECO:0000313" key="2">
    <source>
        <dbReference type="Proteomes" id="UP001638806"/>
    </source>
</evidence>
<evidence type="ECO:0000313" key="1">
    <source>
        <dbReference type="EMBL" id="KAL3959716.1"/>
    </source>
</evidence>